<comment type="caution">
    <text evidence="1">The sequence shown here is derived from an EMBL/GenBank/DDBJ whole genome shotgun (WGS) entry which is preliminary data.</text>
</comment>
<gene>
    <name evidence="1" type="ORF">VF08_29195</name>
</gene>
<dbReference type="Proteomes" id="UP000222310">
    <property type="component" value="Unassembled WGS sequence"/>
</dbReference>
<reference evidence="1 2" key="1">
    <citation type="submission" date="2015-02" db="EMBL/GenBank/DDBJ databases">
        <title>Nostoc linckia genome annotation.</title>
        <authorList>
            <person name="Zhou Z."/>
        </authorList>
    </citation>
    <scope>NUCLEOTIDE SEQUENCE [LARGE SCALE GENOMIC DNA]</scope>
    <source>
        <strain evidence="2">z8</strain>
    </source>
</reference>
<sequence>MSTMKNCFTKLEKLDKKYYKVLRKYQLKLILTKMQSNIVRILAFIKLLRANYYKFLNLSKALLYIVDQQQGLEKSHLSA</sequence>
<accession>A0A9Q6EIX2</accession>
<name>A0A9Q6EIX2_NOSLI</name>
<evidence type="ECO:0000313" key="2">
    <source>
        <dbReference type="Proteomes" id="UP000222310"/>
    </source>
</evidence>
<evidence type="ECO:0000313" key="1">
    <source>
        <dbReference type="EMBL" id="PHJ97139.1"/>
    </source>
</evidence>
<organism evidence="1 2">
    <name type="scientific">Nostoc linckia z8</name>
    <dbReference type="NCBI Taxonomy" id="1628746"/>
    <lineage>
        <taxon>Bacteria</taxon>
        <taxon>Bacillati</taxon>
        <taxon>Cyanobacteriota</taxon>
        <taxon>Cyanophyceae</taxon>
        <taxon>Nostocales</taxon>
        <taxon>Nostocaceae</taxon>
        <taxon>Nostoc</taxon>
    </lineage>
</organism>
<proteinExistence type="predicted"/>
<dbReference type="EMBL" id="LAHD01000118">
    <property type="protein sequence ID" value="PHJ97139.1"/>
    <property type="molecule type" value="Genomic_DNA"/>
</dbReference>
<dbReference type="AlphaFoldDB" id="A0A9Q6EIX2"/>
<protein>
    <submittedName>
        <fullName evidence="1">Uncharacterized protein</fullName>
    </submittedName>
</protein>